<dbReference type="InterPro" id="IPR036390">
    <property type="entry name" value="WH_DNA-bd_sf"/>
</dbReference>
<dbReference type="Proteomes" id="UP000238350">
    <property type="component" value="Unassembled WGS sequence"/>
</dbReference>
<dbReference type="InterPro" id="IPR014001">
    <property type="entry name" value="Helicase_ATP-bd"/>
</dbReference>
<dbReference type="SMART" id="SM00490">
    <property type="entry name" value="HELICc"/>
    <property type="match status" value="1"/>
</dbReference>
<evidence type="ECO:0000256" key="2">
    <source>
        <dbReference type="ARBA" id="ARBA00005446"/>
    </source>
</evidence>
<keyword evidence="3 11" id="KW-0547">Nucleotide-binding</keyword>
<gene>
    <name evidence="15" type="ORF">B9G98_03611</name>
</gene>
<feature type="domain" description="Helicase ATP-binding" evidence="13">
    <location>
        <begin position="338"/>
        <end position="515"/>
    </location>
</feature>
<protein>
    <recommendedName>
        <fullName evidence="11">ATP-dependent DNA helicase</fullName>
        <ecNumber evidence="11">5.6.2.4</ecNumber>
    </recommendedName>
</protein>
<evidence type="ECO:0000256" key="4">
    <source>
        <dbReference type="ARBA" id="ARBA00022801"/>
    </source>
</evidence>
<organism evidence="15 16">
    <name type="scientific">Wickerhamiella sorbophila</name>
    <dbReference type="NCBI Taxonomy" id="45607"/>
    <lineage>
        <taxon>Eukaryota</taxon>
        <taxon>Fungi</taxon>
        <taxon>Dikarya</taxon>
        <taxon>Ascomycota</taxon>
        <taxon>Saccharomycotina</taxon>
        <taxon>Dipodascomycetes</taxon>
        <taxon>Dipodascales</taxon>
        <taxon>Trichomonascaceae</taxon>
        <taxon>Wickerhamiella</taxon>
    </lineage>
</organism>
<dbReference type="InterPro" id="IPR032284">
    <property type="entry name" value="RecQ_Zn-bd"/>
</dbReference>
<comment type="caution">
    <text evidence="15">The sequence shown here is derived from an EMBL/GenBank/DDBJ whole genome shotgun (WGS) entry which is preliminary data.</text>
</comment>
<comment type="catalytic activity">
    <reaction evidence="11">
        <text>ATP + H2O = ADP + phosphate + H(+)</text>
        <dbReference type="Rhea" id="RHEA:13065"/>
        <dbReference type="ChEBI" id="CHEBI:15377"/>
        <dbReference type="ChEBI" id="CHEBI:15378"/>
        <dbReference type="ChEBI" id="CHEBI:30616"/>
        <dbReference type="ChEBI" id="CHEBI:43474"/>
        <dbReference type="ChEBI" id="CHEBI:456216"/>
    </reaction>
</comment>
<dbReference type="EC" id="5.6.2.4" evidence="11"/>
<dbReference type="GO" id="GO:0005524">
    <property type="term" value="F:ATP binding"/>
    <property type="evidence" value="ECO:0007669"/>
    <property type="project" value="UniProtKB-KW"/>
</dbReference>
<dbReference type="GO" id="GO:0009378">
    <property type="term" value="F:four-way junction helicase activity"/>
    <property type="evidence" value="ECO:0007669"/>
    <property type="project" value="TreeGrafter"/>
</dbReference>
<dbReference type="PROSITE" id="PS51192">
    <property type="entry name" value="HELICASE_ATP_BIND_1"/>
    <property type="match status" value="1"/>
</dbReference>
<dbReference type="GO" id="GO:0005737">
    <property type="term" value="C:cytoplasm"/>
    <property type="evidence" value="ECO:0007669"/>
    <property type="project" value="TreeGrafter"/>
</dbReference>
<dbReference type="OrthoDB" id="10261556at2759"/>
<evidence type="ECO:0000256" key="11">
    <source>
        <dbReference type="RuleBase" id="RU364117"/>
    </source>
</evidence>
<dbReference type="SMART" id="SM00487">
    <property type="entry name" value="DEXDc"/>
    <property type="match status" value="1"/>
</dbReference>
<comment type="catalytic activity">
    <reaction evidence="10 11">
        <text>Couples ATP hydrolysis with the unwinding of duplex DNA by translocating in the 3'-5' direction.</text>
        <dbReference type="EC" id="5.6.2.4"/>
    </reaction>
</comment>
<comment type="subcellular location">
    <subcellularLocation>
        <location evidence="1 11">Nucleus</location>
    </subcellularLocation>
</comment>
<dbReference type="InterPro" id="IPR004589">
    <property type="entry name" value="DNA_helicase_ATP-dep_RecQ"/>
</dbReference>
<dbReference type="GO" id="GO:0005634">
    <property type="term" value="C:nucleus"/>
    <property type="evidence" value="ECO:0007669"/>
    <property type="project" value="UniProtKB-SubCell"/>
</dbReference>
<dbReference type="FunFam" id="3.40.50.300:FF:000296">
    <property type="entry name" value="ATP-dependent DNA helicase RecQ"/>
    <property type="match status" value="1"/>
</dbReference>
<dbReference type="RefSeq" id="XP_024665936.1">
    <property type="nucleotide sequence ID" value="XM_024810168.1"/>
</dbReference>
<keyword evidence="4 11" id="KW-0378">Hydrolase</keyword>
<evidence type="ECO:0000259" key="14">
    <source>
        <dbReference type="PROSITE" id="PS51194"/>
    </source>
</evidence>
<dbReference type="Pfam" id="PF00271">
    <property type="entry name" value="Helicase_C"/>
    <property type="match status" value="1"/>
</dbReference>
<dbReference type="InterPro" id="IPR027417">
    <property type="entry name" value="P-loop_NTPase"/>
</dbReference>
<dbReference type="EMBL" id="NDIQ01000022">
    <property type="protein sequence ID" value="PRT55991.1"/>
    <property type="molecule type" value="Genomic_DNA"/>
</dbReference>
<dbReference type="InterPro" id="IPR001650">
    <property type="entry name" value="Helicase_C-like"/>
</dbReference>
<dbReference type="InterPro" id="IPR011545">
    <property type="entry name" value="DEAD/DEAH_box_helicase_dom"/>
</dbReference>
<evidence type="ECO:0000313" key="16">
    <source>
        <dbReference type="Proteomes" id="UP000238350"/>
    </source>
</evidence>
<dbReference type="GO" id="GO:0016887">
    <property type="term" value="F:ATP hydrolysis activity"/>
    <property type="evidence" value="ECO:0007669"/>
    <property type="project" value="RHEA"/>
</dbReference>
<sequence>MAVSNNLNENIRWLKENNVHLPRNIAAKSTALAPKLYSSTALPEPLQAKQRTQGYLLVDSDEEEDDFIDLTGFSKPQAASQKSSMSMSKEILFVSSDDEELDYGALSSRSSSIKTSADLQEPAIISPPEDEAGLPDLNQPPPSWAAAKPAVPASYNSLQWSDDECQVNGTPLNSELPGTRVQAHYVEDTGVKLNKIQAEKIGLLERKIDVLTKRLASAGISVDLSALDKKLAGLDFDMANLEDDAVVSSQDSVICDKINHLSGENAQDPSPYFSRLKATQSVVDLTMENVTSIHSTADAVPQPTPQHKVTTPWHDELMKLLRAKFGLVGFRQNQLEAIDATISGRDVVVLMPTGGGKSLCYQLPALIQSGPRKGTTIVISPLISLMQDQIYHLETRNIAAKMVNSRLSLAERNEAMNQLDAGELVLLYLSPEMLNKSDRMRNTLQRMYQNNRIARIVIDEAHCVSAWGHDFRTDYKDLMGLKDQYPGTPIIALTATANNRVLSDIFQCVGPDRLLLKQSFNRPNLIYSVLPKVKDKFESEIAHICLKRFPNKTGIIYCSSKKHCEELATRLRTVGVSTSYYHAGMDNGERERVQESWQAGQIKVICATIAFGMGIDKRDVRFVIHATLPRNMEGYYQETGRAGRDGRESHCFLFYTFADGQVLMQLIEKDRELSFAQRSQNRDLLRRVIGYCENKVDCRRSQVLQYFNEDFDPRLCNKTCDNCINRSLVEMSVKDVSNEAKIIISLVEALNGSNITMIQCIALLRKAKAGSPPQAGALSQWDRTHVERIMHHLYTIGVFEDRIVTNKMGFSNSYLALGSNAMNVASGRVPVKLHFAEAGSSAGYHHAQKRPQDNIANEDMFNRRHRRRRRR</sequence>
<proteinExistence type="inferred from homology"/>
<dbReference type="CDD" id="cd17920">
    <property type="entry name" value="DEXHc_RecQ"/>
    <property type="match status" value="1"/>
</dbReference>
<dbReference type="STRING" id="45607.A0A2T0FLX5"/>
<dbReference type="CDD" id="cd18794">
    <property type="entry name" value="SF2_C_RecQ"/>
    <property type="match status" value="1"/>
</dbReference>
<keyword evidence="7" id="KW-0238">DNA-binding</keyword>
<dbReference type="Pfam" id="PF09382">
    <property type="entry name" value="RQC"/>
    <property type="match status" value="1"/>
</dbReference>
<evidence type="ECO:0000256" key="9">
    <source>
        <dbReference type="ARBA" id="ARBA00023242"/>
    </source>
</evidence>
<dbReference type="InterPro" id="IPR036388">
    <property type="entry name" value="WH-like_DNA-bd_sf"/>
</dbReference>
<dbReference type="Pfam" id="PF00270">
    <property type="entry name" value="DEAD"/>
    <property type="match status" value="1"/>
</dbReference>
<keyword evidence="9 11" id="KW-0539">Nucleus</keyword>
<keyword evidence="8" id="KW-0413">Isomerase</keyword>
<dbReference type="GO" id="GO:0006312">
    <property type="term" value="P:mitotic recombination"/>
    <property type="evidence" value="ECO:0007669"/>
    <property type="project" value="UniProtKB-ARBA"/>
</dbReference>
<dbReference type="PANTHER" id="PTHR13710">
    <property type="entry name" value="DNA HELICASE RECQ FAMILY MEMBER"/>
    <property type="match status" value="1"/>
</dbReference>
<evidence type="ECO:0000256" key="8">
    <source>
        <dbReference type="ARBA" id="ARBA00023235"/>
    </source>
</evidence>
<dbReference type="Pfam" id="PF16124">
    <property type="entry name" value="RecQ_Zn_bind"/>
    <property type="match status" value="1"/>
</dbReference>
<dbReference type="GO" id="GO:0003677">
    <property type="term" value="F:DNA binding"/>
    <property type="evidence" value="ECO:0007669"/>
    <property type="project" value="UniProtKB-KW"/>
</dbReference>
<feature type="domain" description="Helicase C-terminal" evidence="14">
    <location>
        <begin position="529"/>
        <end position="685"/>
    </location>
</feature>
<reference evidence="15 16" key="1">
    <citation type="submission" date="2017-04" db="EMBL/GenBank/DDBJ databases">
        <title>Genome sequencing of [Candida] sorbophila.</title>
        <authorList>
            <person name="Ahn J.O."/>
        </authorList>
    </citation>
    <scope>NUCLEOTIDE SEQUENCE [LARGE SCALE GENOMIC DNA]</scope>
    <source>
        <strain evidence="15 16">DS02</strain>
    </source>
</reference>
<dbReference type="Gene3D" id="3.40.50.300">
    <property type="entry name" value="P-loop containing nucleotide triphosphate hydrolases"/>
    <property type="match status" value="2"/>
</dbReference>
<dbReference type="GO" id="GO:0043138">
    <property type="term" value="F:3'-5' DNA helicase activity"/>
    <property type="evidence" value="ECO:0007669"/>
    <property type="project" value="UniProtKB-EC"/>
</dbReference>
<evidence type="ECO:0000256" key="12">
    <source>
        <dbReference type="SAM" id="MobiDB-lite"/>
    </source>
</evidence>
<evidence type="ECO:0000256" key="1">
    <source>
        <dbReference type="ARBA" id="ARBA00004123"/>
    </source>
</evidence>
<evidence type="ECO:0000256" key="6">
    <source>
        <dbReference type="ARBA" id="ARBA00022840"/>
    </source>
</evidence>
<dbReference type="AlphaFoldDB" id="A0A2T0FLX5"/>
<dbReference type="SMART" id="SM00956">
    <property type="entry name" value="RQC"/>
    <property type="match status" value="1"/>
</dbReference>
<keyword evidence="5 11" id="KW-0347">Helicase</keyword>
<dbReference type="GO" id="GO:0000729">
    <property type="term" value="P:DNA double-strand break processing"/>
    <property type="evidence" value="ECO:0007669"/>
    <property type="project" value="UniProtKB-ARBA"/>
</dbReference>
<dbReference type="GO" id="GO:0031573">
    <property type="term" value="P:mitotic intra-S DNA damage checkpoint signaling"/>
    <property type="evidence" value="ECO:0007669"/>
    <property type="project" value="UniProtKB-ARBA"/>
</dbReference>
<dbReference type="InterPro" id="IPR002464">
    <property type="entry name" value="DNA/RNA_helicase_DEAH_CS"/>
</dbReference>
<feature type="region of interest" description="Disordered" evidence="12">
    <location>
        <begin position="125"/>
        <end position="146"/>
    </location>
</feature>
<dbReference type="GO" id="GO:0006260">
    <property type="term" value="P:DNA replication"/>
    <property type="evidence" value="ECO:0007669"/>
    <property type="project" value="InterPro"/>
</dbReference>
<dbReference type="GO" id="GO:0031422">
    <property type="term" value="C:RecQ family helicase-topoisomerase III complex"/>
    <property type="evidence" value="ECO:0007669"/>
    <property type="project" value="UniProtKB-ARBA"/>
</dbReference>
<dbReference type="PROSITE" id="PS00690">
    <property type="entry name" value="DEAH_ATP_HELICASE"/>
    <property type="match status" value="1"/>
</dbReference>
<dbReference type="SUPFAM" id="SSF46785">
    <property type="entry name" value="Winged helix' DNA-binding domain"/>
    <property type="match status" value="1"/>
</dbReference>
<dbReference type="PANTHER" id="PTHR13710:SF153">
    <property type="entry name" value="RECQ-LIKE DNA HELICASE BLM"/>
    <property type="match status" value="1"/>
</dbReference>
<dbReference type="FunFam" id="3.40.50.300:FF:000340">
    <property type="entry name" value="Bloom syndrome, RecQ helicase"/>
    <property type="match status" value="1"/>
</dbReference>
<dbReference type="GeneID" id="36517359"/>
<evidence type="ECO:0000256" key="10">
    <source>
        <dbReference type="ARBA" id="ARBA00034617"/>
    </source>
</evidence>
<comment type="similarity">
    <text evidence="2 11">Belongs to the helicase family. RecQ subfamily.</text>
</comment>
<evidence type="ECO:0000256" key="7">
    <source>
        <dbReference type="ARBA" id="ARBA00023125"/>
    </source>
</evidence>
<dbReference type="GO" id="GO:0000724">
    <property type="term" value="P:double-strand break repair via homologous recombination"/>
    <property type="evidence" value="ECO:0007669"/>
    <property type="project" value="TreeGrafter"/>
</dbReference>
<dbReference type="Gene3D" id="1.10.10.10">
    <property type="entry name" value="Winged helix-like DNA-binding domain superfamily/Winged helix DNA-binding domain"/>
    <property type="match status" value="1"/>
</dbReference>
<evidence type="ECO:0000256" key="5">
    <source>
        <dbReference type="ARBA" id="ARBA00022806"/>
    </source>
</evidence>
<evidence type="ECO:0000259" key="13">
    <source>
        <dbReference type="PROSITE" id="PS51192"/>
    </source>
</evidence>
<accession>A0A2T0FLX5</accession>
<keyword evidence="16" id="KW-1185">Reference proteome</keyword>
<dbReference type="InterPro" id="IPR018982">
    <property type="entry name" value="RQC_domain"/>
</dbReference>
<dbReference type="NCBIfam" id="TIGR00614">
    <property type="entry name" value="recQ_fam"/>
    <property type="match status" value="1"/>
</dbReference>
<feature type="region of interest" description="Disordered" evidence="12">
    <location>
        <begin position="842"/>
        <end position="871"/>
    </location>
</feature>
<evidence type="ECO:0000256" key="3">
    <source>
        <dbReference type="ARBA" id="ARBA00022741"/>
    </source>
</evidence>
<name>A0A2T0FLX5_9ASCO</name>
<dbReference type="SUPFAM" id="SSF52540">
    <property type="entry name" value="P-loop containing nucleoside triphosphate hydrolases"/>
    <property type="match status" value="1"/>
</dbReference>
<dbReference type="PROSITE" id="PS51194">
    <property type="entry name" value="HELICASE_CTER"/>
    <property type="match status" value="1"/>
</dbReference>
<evidence type="ECO:0000313" key="15">
    <source>
        <dbReference type="EMBL" id="PRT55991.1"/>
    </source>
</evidence>
<keyword evidence="6 11" id="KW-0067">ATP-binding</keyword>